<reference evidence="2 3" key="1">
    <citation type="submission" date="2024-09" db="EMBL/GenBank/DDBJ databases">
        <title>Floridaenema gen nov. (Aerosakkonemataceae, Aerosakkonematales ord. nov., Cyanobacteria) from benthic tropical and subtropical fresh waters, with the description of four new species.</title>
        <authorList>
            <person name="Moretto J.A."/>
            <person name="Berthold D.E."/>
            <person name="Lefler F.W."/>
            <person name="Huang I.-S."/>
            <person name="Laughinghouse H. IV."/>
        </authorList>
    </citation>
    <scope>NUCLEOTIDE SEQUENCE [LARGE SCALE GENOMIC DNA]</scope>
    <source>
        <strain evidence="2 3">BLCC-F46</strain>
    </source>
</reference>
<name>A0ABV4XGR3_9CYAN</name>
<feature type="transmembrane region" description="Helical" evidence="1">
    <location>
        <begin position="218"/>
        <end position="236"/>
    </location>
</feature>
<feature type="transmembrane region" description="Helical" evidence="1">
    <location>
        <begin position="392"/>
        <end position="411"/>
    </location>
</feature>
<comment type="caution">
    <text evidence="2">The sequence shown here is derived from an EMBL/GenBank/DDBJ whole genome shotgun (WGS) entry which is preliminary data.</text>
</comment>
<dbReference type="Proteomes" id="UP001576774">
    <property type="component" value="Unassembled WGS sequence"/>
</dbReference>
<feature type="transmembrane region" description="Helical" evidence="1">
    <location>
        <begin position="7"/>
        <end position="28"/>
    </location>
</feature>
<feature type="transmembrane region" description="Helical" evidence="1">
    <location>
        <begin position="118"/>
        <end position="137"/>
    </location>
</feature>
<organism evidence="2 3">
    <name type="scientific">Floridaenema aerugineum BLCC-F46</name>
    <dbReference type="NCBI Taxonomy" id="3153654"/>
    <lineage>
        <taxon>Bacteria</taxon>
        <taxon>Bacillati</taxon>
        <taxon>Cyanobacteriota</taxon>
        <taxon>Cyanophyceae</taxon>
        <taxon>Oscillatoriophycideae</taxon>
        <taxon>Aerosakkonematales</taxon>
        <taxon>Aerosakkonemataceae</taxon>
        <taxon>Floridanema</taxon>
        <taxon>Floridanema aerugineum</taxon>
    </lineage>
</organism>
<feature type="transmembrane region" description="Helical" evidence="1">
    <location>
        <begin position="349"/>
        <end position="371"/>
    </location>
</feature>
<gene>
    <name evidence="2" type="ORF">ACE1CC_34540</name>
</gene>
<feature type="transmembrane region" description="Helical" evidence="1">
    <location>
        <begin position="93"/>
        <end position="111"/>
    </location>
</feature>
<evidence type="ECO:0008006" key="4">
    <source>
        <dbReference type="Google" id="ProtNLM"/>
    </source>
</evidence>
<dbReference type="EMBL" id="JBHFNQ010000256">
    <property type="protein sequence ID" value="MFB2881995.1"/>
    <property type="molecule type" value="Genomic_DNA"/>
</dbReference>
<feature type="transmembrane region" description="Helical" evidence="1">
    <location>
        <begin position="149"/>
        <end position="168"/>
    </location>
</feature>
<accession>A0ABV4XGR3</accession>
<protein>
    <recommendedName>
        <fullName evidence="4">Glycosyltransferase RgtA/B/C/D-like domain-containing protein</fullName>
    </recommendedName>
</protein>
<feature type="transmembrane region" description="Helical" evidence="1">
    <location>
        <begin position="257"/>
        <end position="276"/>
    </location>
</feature>
<keyword evidence="1" id="KW-1133">Transmembrane helix</keyword>
<proteinExistence type="predicted"/>
<feature type="transmembrane region" description="Helical" evidence="1">
    <location>
        <begin position="175"/>
        <end position="198"/>
    </location>
</feature>
<sequence length="601" mass="68928">MNKRPEIWYLTGLILTIIPAFLIGILIYQNSVNIPFWDDWEISLLLNKVYPEFRLTFEDLISQQNEARYVFPRFIFIGLTYFNNWNWDITHQMWVSVVLACLVSINVFRLIKWTIGESLFQVIFLTILCNLLIFSPVQYENWLWGHQLIVFMPIACVTSCLVAIYSGINRKAKLVICLILCTVSTYSFGNGMLSWILVFPALAISKNWRSPDIIPEKWLYIPWIATFTANMAVYFYNYQKPPGMPGISYGLLHPNEALLYLLSFLGAPLAWGTVKYDGNVAVLIRNNIWIGTILIILLLGVFSYFIKQRKDPTVIYRMTGWLTIGFYCVTSGLITSLGRSGFGLDTSIAFRYMTFSVYLPLALINLVAIVYDDARTKGFLLSKSKRIAQAGILILLAGFFYFYIITAELTIPRMYTTRLDRLQAKACYIFLNVTPEEKCIKEKVYPNFEGLKKRAKLVDFLGIIDAKFINSKRIQDIHGTDKAANQAWGYGWFEQVNKVDNNNYFARGWAILPEKKEPADAVILTYEKSPGEDIIFAVFDKRVERPDVVKAVKTTTYLMSGWQKTFLASRLPKGLVKINAWAFDTEKAKAYKVGGTHLVKN</sequence>
<feature type="transmembrane region" description="Helical" evidence="1">
    <location>
        <begin position="318"/>
        <end position="337"/>
    </location>
</feature>
<keyword evidence="1" id="KW-0812">Transmembrane</keyword>
<keyword evidence="1" id="KW-0472">Membrane</keyword>
<evidence type="ECO:0000313" key="3">
    <source>
        <dbReference type="Proteomes" id="UP001576774"/>
    </source>
</evidence>
<evidence type="ECO:0000256" key="1">
    <source>
        <dbReference type="SAM" id="Phobius"/>
    </source>
</evidence>
<evidence type="ECO:0000313" key="2">
    <source>
        <dbReference type="EMBL" id="MFB2881995.1"/>
    </source>
</evidence>
<feature type="transmembrane region" description="Helical" evidence="1">
    <location>
        <begin position="288"/>
        <end position="306"/>
    </location>
</feature>
<keyword evidence="3" id="KW-1185">Reference proteome</keyword>